<gene>
    <name evidence="1" type="ORF">BLL36_23545</name>
</gene>
<proteinExistence type="predicted"/>
<evidence type="ECO:0000313" key="2">
    <source>
        <dbReference type="Proteomes" id="UP000189295"/>
    </source>
</evidence>
<evidence type="ECO:0008006" key="3">
    <source>
        <dbReference type="Google" id="ProtNLM"/>
    </source>
</evidence>
<sequence length="83" mass="9056">MNDDLPTPKVPRHLFDVRTDLTTEEALTNASEMLGSAIALAHESAFDLNEAQCTKVLGIINLVEIAHLLVNQALDHVSPIHSE</sequence>
<comment type="caution">
    <text evidence="1">The sequence shown here is derived from an EMBL/GenBank/DDBJ whole genome shotgun (WGS) entry which is preliminary data.</text>
</comment>
<reference evidence="1 2" key="1">
    <citation type="submission" date="2016-10" db="EMBL/GenBank/DDBJ databases">
        <title>Pseudomonas lactis sp. nov. and Pseudomonas paralactis sp. nov., isolated from bovine raw milk.</title>
        <authorList>
            <person name="Von Neubeck M."/>
            <person name="Huptas C."/>
            <person name="Glueck C."/>
            <person name="Krewinkel M."/>
            <person name="Stoeckel M."/>
            <person name="Stressler T."/>
            <person name="Fischer L."/>
            <person name="Hinrichs J."/>
            <person name="Scherer S."/>
            <person name="Wenning M."/>
        </authorList>
    </citation>
    <scope>NUCLEOTIDE SEQUENCE [LARGE SCALE GENOMIC DNA]</scope>
    <source>
        <strain evidence="1 2">DSM 17516</strain>
    </source>
</reference>
<dbReference type="Proteomes" id="UP000189295">
    <property type="component" value="Unassembled WGS sequence"/>
</dbReference>
<evidence type="ECO:0000313" key="1">
    <source>
        <dbReference type="EMBL" id="ONH50889.1"/>
    </source>
</evidence>
<dbReference type="RefSeq" id="WP_076954103.1">
    <property type="nucleotide sequence ID" value="NZ_MNPW01000013.1"/>
</dbReference>
<dbReference type="Pfam" id="PF19619">
    <property type="entry name" value="DUF6124"/>
    <property type="match status" value="1"/>
</dbReference>
<name>A0A1V2JZT7_PSECE</name>
<dbReference type="AlphaFoldDB" id="A0A1V2JZT7"/>
<organism evidence="1 2">
    <name type="scientific">Pseudomonas cedrina subsp. cedrina</name>
    <dbReference type="NCBI Taxonomy" id="76762"/>
    <lineage>
        <taxon>Bacteria</taxon>
        <taxon>Pseudomonadati</taxon>
        <taxon>Pseudomonadota</taxon>
        <taxon>Gammaproteobacteria</taxon>
        <taxon>Pseudomonadales</taxon>
        <taxon>Pseudomonadaceae</taxon>
        <taxon>Pseudomonas</taxon>
    </lineage>
</organism>
<protein>
    <recommendedName>
        <fullName evidence="3">DUF3077 domain-containing protein</fullName>
    </recommendedName>
</protein>
<dbReference type="EMBL" id="MNPW01000013">
    <property type="protein sequence ID" value="ONH50889.1"/>
    <property type="molecule type" value="Genomic_DNA"/>
</dbReference>
<accession>A0A1V2JZT7</accession>